<keyword evidence="2" id="KW-1185">Reference proteome</keyword>
<protein>
    <submittedName>
        <fullName evidence="3">Uncharacterized protein LOC111350322</fullName>
    </submittedName>
</protein>
<sequence length="151" mass="17147">MAANHRNGQVNGEIAQNVDCQEPGPSGVHRVGRQAAAEGVAPPTRKPRKTQKSVANKIKELKKQLVQQEKLKIEIEAKIKELKQELKEAEKELEGMKKTAKKNRERRKKVTKRKQSTPRQTNRVSPRRNETNPSRTGQVKFIIRGEVLEAN</sequence>
<evidence type="ECO:0000313" key="3">
    <source>
        <dbReference type="RefSeq" id="XP_022817606.1"/>
    </source>
</evidence>
<dbReference type="AlphaFoldDB" id="A0A9J7DT19"/>
<organism evidence="2 3">
    <name type="scientific">Spodoptera litura</name>
    <name type="common">Asian cotton leafworm</name>
    <dbReference type="NCBI Taxonomy" id="69820"/>
    <lineage>
        <taxon>Eukaryota</taxon>
        <taxon>Metazoa</taxon>
        <taxon>Ecdysozoa</taxon>
        <taxon>Arthropoda</taxon>
        <taxon>Hexapoda</taxon>
        <taxon>Insecta</taxon>
        <taxon>Pterygota</taxon>
        <taxon>Neoptera</taxon>
        <taxon>Endopterygota</taxon>
        <taxon>Lepidoptera</taxon>
        <taxon>Glossata</taxon>
        <taxon>Ditrysia</taxon>
        <taxon>Noctuoidea</taxon>
        <taxon>Noctuidae</taxon>
        <taxon>Amphipyrinae</taxon>
        <taxon>Spodoptera</taxon>
    </lineage>
</organism>
<reference evidence="3" key="1">
    <citation type="submission" date="2025-08" db="UniProtKB">
        <authorList>
            <consortium name="RefSeq"/>
        </authorList>
    </citation>
    <scope>IDENTIFICATION</scope>
    <source>
        <strain evidence="3">Ishihara</strain>
        <tissue evidence="3">Whole body</tissue>
    </source>
</reference>
<dbReference type="RefSeq" id="XP_022817606.1">
    <property type="nucleotide sequence ID" value="XM_022961838.1"/>
</dbReference>
<name>A0A9J7DT19_SPOLT</name>
<feature type="region of interest" description="Disordered" evidence="1">
    <location>
        <begin position="1"/>
        <end position="55"/>
    </location>
</feature>
<evidence type="ECO:0000313" key="2">
    <source>
        <dbReference type="Proteomes" id="UP000301870"/>
    </source>
</evidence>
<evidence type="ECO:0000256" key="1">
    <source>
        <dbReference type="SAM" id="MobiDB-lite"/>
    </source>
</evidence>
<dbReference type="Proteomes" id="UP000301870">
    <property type="component" value="Chromosome 11"/>
</dbReference>
<dbReference type="GeneID" id="111350322"/>
<gene>
    <name evidence="3" type="primary">LOC111350322</name>
</gene>
<proteinExistence type="predicted"/>
<feature type="compositionally biased region" description="Basic residues" evidence="1">
    <location>
        <begin position="98"/>
        <end position="116"/>
    </location>
</feature>
<feature type="region of interest" description="Disordered" evidence="1">
    <location>
        <begin position="90"/>
        <end position="151"/>
    </location>
</feature>
<feature type="compositionally biased region" description="Polar residues" evidence="1">
    <location>
        <begin position="1"/>
        <end position="10"/>
    </location>
</feature>
<dbReference type="KEGG" id="sliu:111350322"/>
<accession>A0A9J7DT19</accession>